<name>A0A381SUC2_9ZZZZ</name>
<evidence type="ECO:0000313" key="2">
    <source>
        <dbReference type="EMBL" id="SVA07610.1"/>
    </source>
</evidence>
<reference evidence="2" key="1">
    <citation type="submission" date="2018-05" db="EMBL/GenBank/DDBJ databases">
        <authorList>
            <person name="Lanie J.A."/>
            <person name="Ng W.-L."/>
            <person name="Kazmierczak K.M."/>
            <person name="Andrzejewski T.M."/>
            <person name="Davidsen T.M."/>
            <person name="Wayne K.J."/>
            <person name="Tettelin H."/>
            <person name="Glass J.I."/>
            <person name="Rusch D."/>
            <person name="Podicherti R."/>
            <person name="Tsui H.-C.T."/>
            <person name="Winkler M.E."/>
        </authorList>
    </citation>
    <scope>NUCLEOTIDE SEQUENCE</scope>
</reference>
<proteinExistence type="predicted"/>
<gene>
    <name evidence="2" type="ORF">METZ01_LOCUS60464</name>
</gene>
<accession>A0A381SUC2</accession>
<evidence type="ECO:0000256" key="1">
    <source>
        <dbReference type="SAM" id="Phobius"/>
    </source>
</evidence>
<keyword evidence="1" id="KW-1133">Transmembrane helix</keyword>
<protein>
    <submittedName>
        <fullName evidence="2">Uncharacterized protein</fullName>
    </submittedName>
</protein>
<keyword evidence="1" id="KW-0812">Transmembrane</keyword>
<sequence length="174" mass="18424">MVKRSVLVLAMTMLAMPAMAQDATNTWSDLSMSDLRSRVMVVDEAGAQWLGEPLRLDADGLALILASGQERHFPVAQIRRLEATGRDSLKNGALIGAGVGLLGGLAVSAGGVDKSFIPVATAFYTVIGVAVDFLFRGERQITIYEASGMTFAERHGVGGRGPSTSRTLNATISW</sequence>
<feature type="transmembrane region" description="Helical" evidence="1">
    <location>
        <begin position="115"/>
        <end position="135"/>
    </location>
</feature>
<dbReference type="AlphaFoldDB" id="A0A381SUC2"/>
<organism evidence="2">
    <name type="scientific">marine metagenome</name>
    <dbReference type="NCBI Taxonomy" id="408172"/>
    <lineage>
        <taxon>unclassified sequences</taxon>
        <taxon>metagenomes</taxon>
        <taxon>ecological metagenomes</taxon>
    </lineage>
</organism>
<keyword evidence="1" id="KW-0472">Membrane</keyword>
<dbReference type="EMBL" id="UINC01003588">
    <property type="protein sequence ID" value="SVA07610.1"/>
    <property type="molecule type" value="Genomic_DNA"/>
</dbReference>